<comment type="function">
    <text evidence="10">Part of a membrane-bound complex that couples electron transfer with translocation of ions across the membrane.</text>
</comment>
<sequence length="347" mass="39320">MNFPSIYPVYSVRKIMFLVIIACIPGIFTKCYFFGSGTLIQIFFSIIIAILLEIIILKIRSKNIKIHLQDNSVLLTAILFGVSIPSLLPWWITMIGVFFSVLVGKHVYGGIGQNIFNPAMVGYTVLLISFPLYMHNWHENHLNVSLLKDIQKSFNIIFSKSDNIINDNINSNVSTDIFTEATPLDNLKIQLHSQNNYNSEKSVFDQNTISISNSWKYINISFFLGGIFLLFKKIICWRIPISFLIFLGFLSSINYFFLKDLLASPLLHFCSGGTMVCAFFISTDPVTTACTNIGKIIFGMTTAFLVWIIRYYSDYPDGIAFAVLLSNMIVPLIDYYIKTSGYGHSNI</sequence>
<comment type="subcellular location">
    <subcellularLocation>
        <location evidence="10">Cell inner membrane</location>
        <topology evidence="10">Multi-pass membrane protein</topology>
    </subcellularLocation>
</comment>
<dbReference type="InterPro" id="IPR011303">
    <property type="entry name" value="RnfD_bac"/>
</dbReference>
<dbReference type="PANTHER" id="PTHR30578:SF0">
    <property type="entry name" value="ION-TRANSLOCATING OXIDOREDUCTASE COMPLEX SUBUNIT D"/>
    <property type="match status" value="1"/>
</dbReference>
<feature type="transmembrane region" description="Helical" evidence="10">
    <location>
        <begin position="12"/>
        <end position="28"/>
    </location>
</feature>
<evidence type="ECO:0000313" key="12">
    <source>
        <dbReference type="Proteomes" id="UP000019087"/>
    </source>
</evidence>
<dbReference type="GO" id="GO:0055085">
    <property type="term" value="P:transmembrane transport"/>
    <property type="evidence" value="ECO:0007669"/>
    <property type="project" value="InterPro"/>
</dbReference>
<feature type="transmembrane region" description="Helical" evidence="10">
    <location>
        <begin position="115"/>
        <end position="134"/>
    </location>
</feature>
<evidence type="ECO:0000256" key="4">
    <source>
        <dbReference type="ARBA" id="ARBA00022643"/>
    </source>
</evidence>
<feature type="transmembrane region" description="Helical" evidence="10">
    <location>
        <begin position="238"/>
        <end position="257"/>
    </location>
</feature>
<reference evidence="11 12" key="1">
    <citation type="journal article" date="2013" name="BMC Genomics">
        <title>Comparative analysis of genome sequences from four strains of the Buchnera aphidicola Mp endosymbion of the green peach aphid, Myzus persicae.</title>
        <authorList>
            <person name="Jiang Z."/>
            <person name="Jones D.H."/>
            <person name="Khuri S."/>
            <person name="Tsinoremas N.F."/>
            <person name="Wyss T."/>
            <person name="Jander G."/>
            <person name="Wilson A.C."/>
        </authorList>
    </citation>
    <scope>NUCLEOTIDE SEQUENCE [LARGE SCALE GENOMIC DNA]</scope>
    <source>
        <strain evidence="12">str. USDA (Myzus persicae)</strain>
    </source>
</reference>
<dbReference type="InterPro" id="IPR004338">
    <property type="entry name" value="NqrB/RnfD"/>
</dbReference>
<dbReference type="RefSeq" id="WP_071879984.1">
    <property type="nucleotide sequence ID" value="NZ_CP002697.1"/>
</dbReference>
<keyword evidence="6 10" id="KW-1278">Translocase</keyword>
<dbReference type="Proteomes" id="UP000019087">
    <property type="component" value="Chromosome"/>
</dbReference>
<accession>W0P0J9</accession>
<feature type="transmembrane region" description="Helical" evidence="10">
    <location>
        <begin position="293"/>
        <end position="312"/>
    </location>
</feature>
<evidence type="ECO:0000256" key="1">
    <source>
        <dbReference type="ARBA" id="ARBA00022448"/>
    </source>
</evidence>
<evidence type="ECO:0000256" key="10">
    <source>
        <dbReference type="HAMAP-Rule" id="MF_00462"/>
    </source>
</evidence>
<keyword evidence="3 10" id="KW-0285">Flavoprotein</keyword>
<proteinExistence type="inferred from homology"/>
<evidence type="ECO:0000256" key="9">
    <source>
        <dbReference type="ARBA" id="ARBA00023136"/>
    </source>
</evidence>
<dbReference type="KEGG" id="bapu:BUMPUSDA_CDS00479"/>
<evidence type="ECO:0000256" key="5">
    <source>
        <dbReference type="ARBA" id="ARBA00022692"/>
    </source>
</evidence>
<comment type="cofactor">
    <cofactor evidence="10">
        <name>FMN</name>
        <dbReference type="ChEBI" id="CHEBI:58210"/>
    </cofactor>
</comment>
<keyword evidence="4 10" id="KW-0288">FMN</keyword>
<feature type="modified residue" description="FMN phosphoryl threonine" evidence="10">
    <location>
        <position position="182"/>
    </location>
</feature>
<name>W0P0J9_BUCMP</name>
<keyword evidence="2 10" id="KW-0597">Phosphoprotein</keyword>
<gene>
    <name evidence="11" type="primary">ydgo</name>
    <name evidence="10" type="synonym">rnfD</name>
    <name evidence="11" type="ORF">BUMPUSDA_CDS00479</name>
</gene>
<feature type="transmembrane region" description="Helical" evidence="10">
    <location>
        <begin position="68"/>
        <end position="84"/>
    </location>
</feature>
<dbReference type="EMBL" id="CP002697">
    <property type="protein sequence ID" value="AHG60254.1"/>
    <property type="molecule type" value="Genomic_DNA"/>
</dbReference>
<comment type="similarity">
    <text evidence="10">Belongs to the NqrB/RnfD family.</text>
</comment>
<dbReference type="EC" id="7.-.-.-" evidence="10"/>
<feature type="transmembrane region" description="Helical" evidence="10">
    <location>
        <begin position="263"/>
        <end position="281"/>
    </location>
</feature>
<keyword evidence="1 10" id="KW-0813">Transport</keyword>
<protein>
    <recommendedName>
        <fullName evidence="10">Ion-translocating oxidoreductase complex subunit D</fullName>
        <ecNumber evidence="10">7.-.-.-</ecNumber>
    </recommendedName>
    <alternativeName>
        <fullName evidence="10">Rnf electron transport complex subunit D</fullName>
    </alternativeName>
</protein>
<dbReference type="HAMAP" id="MF_00462">
    <property type="entry name" value="RsxD_RnfD"/>
    <property type="match status" value="1"/>
</dbReference>
<dbReference type="NCBIfam" id="TIGR01946">
    <property type="entry name" value="rnfD"/>
    <property type="match status" value="1"/>
</dbReference>
<feature type="transmembrane region" description="Helical" evidence="10">
    <location>
        <begin position="34"/>
        <end position="56"/>
    </location>
</feature>
<dbReference type="Pfam" id="PF03116">
    <property type="entry name" value="NQR2_RnfD_RnfE"/>
    <property type="match status" value="1"/>
</dbReference>
<evidence type="ECO:0000313" key="11">
    <source>
        <dbReference type="EMBL" id="AHG60254.1"/>
    </source>
</evidence>
<feature type="transmembrane region" description="Helical" evidence="10">
    <location>
        <begin position="318"/>
        <end position="337"/>
    </location>
</feature>
<keyword evidence="8 10" id="KW-1133">Transmembrane helix</keyword>
<keyword evidence="7 10" id="KW-0249">Electron transport</keyword>
<keyword evidence="9 10" id="KW-0472">Membrane</keyword>
<dbReference type="GO" id="GO:0005886">
    <property type="term" value="C:plasma membrane"/>
    <property type="evidence" value="ECO:0007669"/>
    <property type="project" value="UniProtKB-SubCell"/>
</dbReference>
<organism evidence="11 12">
    <name type="scientific">Buchnera aphidicola str. USDA</name>
    <name type="common">Myzus persicae</name>
    <dbReference type="NCBI Taxonomy" id="1009856"/>
    <lineage>
        <taxon>Bacteria</taxon>
        <taxon>Pseudomonadati</taxon>
        <taxon>Pseudomonadota</taxon>
        <taxon>Gammaproteobacteria</taxon>
        <taxon>Enterobacterales</taxon>
        <taxon>Erwiniaceae</taxon>
        <taxon>Buchnera</taxon>
    </lineage>
</organism>
<evidence type="ECO:0000256" key="2">
    <source>
        <dbReference type="ARBA" id="ARBA00022553"/>
    </source>
</evidence>
<evidence type="ECO:0000256" key="3">
    <source>
        <dbReference type="ARBA" id="ARBA00022630"/>
    </source>
</evidence>
<dbReference type="PATRIC" id="fig|1009856.3.peg.106"/>
<evidence type="ECO:0000256" key="6">
    <source>
        <dbReference type="ARBA" id="ARBA00022967"/>
    </source>
</evidence>
<evidence type="ECO:0000256" key="7">
    <source>
        <dbReference type="ARBA" id="ARBA00022982"/>
    </source>
</evidence>
<dbReference type="AlphaFoldDB" id="W0P0J9"/>
<keyword evidence="10" id="KW-1003">Cell membrane</keyword>
<dbReference type="HOGENOM" id="CLU_042020_0_0_6"/>
<comment type="subunit">
    <text evidence="10">The complex is composed of six subunits: RnfA, RnfB, RnfC, RnfD, RnfE and RnfG.</text>
</comment>
<keyword evidence="10" id="KW-0997">Cell inner membrane</keyword>
<keyword evidence="5 10" id="KW-0812">Transmembrane</keyword>
<evidence type="ECO:0000256" key="8">
    <source>
        <dbReference type="ARBA" id="ARBA00022989"/>
    </source>
</evidence>
<dbReference type="GO" id="GO:0022900">
    <property type="term" value="P:electron transport chain"/>
    <property type="evidence" value="ECO:0007669"/>
    <property type="project" value="UniProtKB-UniRule"/>
</dbReference>
<dbReference type="PANTHER" id="PTHR30578">
    <property type="entry name" value="ELECTRON TRANSPORT COMPLEX PROTEIN RNFD"/>
    <property type="match status" value="1"/>
</dbReference>